<gene>
    <name evidence="4" type="ORF">GCM10011354_27170</name>
</gene>
<dbReference type="PANTHER" id="PTHR44757:SF2">
    <property type="entry name" value="BIOFILM ARCHITECTURE MAINTENANCE PROTEIN MBAA"/>
    <property type="match status" value="1"/>
</dbReference>
<keyword evidence="5" id="KW-1185">Reference proteome</keyword>
<proteinExistence type="predicted"/>
<dbReference type="EMBL" id="BMHA01000010">
    <property type="protein sequence ID" value="GGI08056.1"/>
    <property type="molecule type" value="Genomic_DNA"/>
</dbReference>
<dbReference type="Proteomes" id="UP000650511">
    <property type="component" value="Unassembled WGS sequence"/>
</dbReference>
<dbReference type="CDD" id="cd01948">
    <property type="entry name" value="EAL"/>
    <property type="match status" value="1"/>
</dbReference>
<dbReference type="InterPro" id="IPR000160">
    <property type="entry name" value="GGDEF_dom"/>
</dbReference>
<dbReference type="SMART" id="SM00267">
    <property type="entry name" value="GGDEF"/>
    <property type="match status" value="1"/>
</dbReference>
<protein>
    <recommendedName>
        <fullName evidence="6">Diguanylate cyclase (GGDEF) domain-containing protein</fullName>
    </recommendedName>
</protein>
<accession>A0A8J3EYK1</accession>
<dbReference type="PROSITE" id="PS50883">
    <property type="entry name" value="EAL"/>
    <property type="match status" value="1"/>
</dbReference>
<dbReference type="Pfam" id="PF01590">
    <property type="entry name" value="GAF"/>
    <property type="match status" value="1"/>
</dbReference>
<dbReference type="Pfam" id="PF00563">
    <property type="entry name" value="EAL"/>
    <property type="match status" value="1"/>
</dbReference>
<dbReference type="InterPro" id="IPR052155">
    <property type="entry name" value="Biofilm_reg_signaling"/>
</dbReference>
<dbReference type="InterPro" id="IPR001633">
    <property type="entry name" value="EAL_dom"/>
</dbReference>
<dbReference type="InterPro" id="IPR035919">
    <property type="entry name" value="EAL_sf"/>
</dbReference>
<dbReference type="CDD" id="cd01949">
    <property type="entry name" value="GGDEF"/>
    <property type="match status" value="1"/>
</dbReference>
<dbReference type="SUPFAM" id="SSF55073">
    <property type="entry name" value="Nucleotide cyclase"/>
    <property type="match status" value="1"/>
</dbReference>
<reference evidence="4" key="2">
    <citation type="submission" date="2020-09" db="EMBL/GenBank/DDBJ databases">
        <authorList>
            <person name="Sun Q."/>
            <person name="Zhou Y."/>
        </authorList>
    </citation>
    <scope>NUCLEOTIDE SEQUENCE</scope>
    <source>
        <strain evidence="4">CGMCC 1.14988</strain>
    </source>
</reference>
<dbReference type="InterPro" id="IPR029016">
    <property type="entry name" value="GAF-like_dom_sf"/>
</dbReference>
<reference evidence="4" key="1">
    <citation type="journal article" date="2014" name="Int. J. Syst. Evol. Microbiol.">
        <title>Complete genome sequence of Corynebacterium casei LMG S-19264T (=DSM 44701T), isolated from a smear-ripened cheese.</title>
        <authorList>
            <consortium name="US DOE Joint Genome Institute (JGI-PGF)"/>
            <person name="Walter F."/>
            <person name="Albersmeier A."/>
            <person name="Kalinowski J."/>
            <person name="Ruckert C."/>
        </authorList>
    </citation>
    <scope>NUCLEOTIDE SEQUENCE</scope>
    <source>
        <strain evidence="4">CGMCC 1.14988</strain>
    </source>
</reference>
<evidence type="ECO:0000259" key="3">
    <source>
        <dbReference type="PROSITE" id="PS50887"/>
    </source>
</evidence>
<sequence length="1002" mass="104289">MGDVRAATTADPAAVPVPRALRGAVAATLRRWRESTGTDVEPDASSLADALADGLVSVGYQPVVELATGRPVAVEALVRLDDPPSPALADATGIVAVAERSGLVPALGAHVLVQACCQLAAWRRESALASLRLHVNVSPLQLGGGEVVDLVRRALAATALPADALVVEVTETAAFSPLDAGHQDLHTLAGLGVGIALDDFGTGFATLDLLASAPFTMLKLDHSFVAAVGTQAGPARGRALVVQAAIGLGTSLGLQVVAEGIERHEQVVRLREWGCELGQGFHYADAGDGETVRAFSRAAAERPLPPAPPRLSGPALDLATAAATVVVAGDPRPGSLRADALEAARVVGSALSLPQDRIDRVALLAPLIGTGDLLQVLRTVHAAPAWLELEAGLAHAPALDPGAHPGAVAAAVARLVVARRIDRALDDTLDDLLGDADRGERQRLVDRLSAWWHGGAVSAPPAPALAELAQRLRGRDDAAARLRGLVGVAQAIGTPGDLLDVLEVAADAARATLGAATVTVSRWERDAGQLRLLVNAGEIAAGIERRPAGAVHDLDDVPGTRRMLLERGVLLIATDDPSTSDRASALLRHWGRGSAIGVPIVVDGAVWGALLATTALAEAPFTAADVGYADAVAGFVGLAISRTDHLDHLARLAGEDAMTRLANRRRFEAHAGELLAASTDTTPVTVVMLDVNGLKEVNDVFGHAAGDELLITVGEVLSRVAIPHADALAARLGGDEFCLVLPGNAELALELVSRLLTMLADAPGQPRAAIGVATSTPEDRSLSALLARADTAQYRAKTSGVAVVLDDGRPAPTARRTEPFPARSVRPGRERPGRAVETSLARWSRGVDGAPDPREALSSLGEAVLSLVDGNRWTLSRALPGSSVLSTAARHLRRRRPLASFDPPQDDDEFRIEDYPVTAAAFDDGQGFAVEVDDPAADPDERAILDAEGFRWVVAVTQTDAAGTRWLLECYGDDESRPTAEVVPLVEALASRTLGHPVRCVR</sequence>
<feature type="domain" description="GGDEF" evidence="3">
    <location>
        <begin position="682"/>
        <end position="809"/>
    </location>
</feature>
<dbReference type="InterPro" id="IPR003018">
    <property type="entry name" value="GAF"/>
</dbReference>
<dbReference type="NCBIfam" id="TIGR00254">
    <property type="entry name" value="GGDEF"/>
    <property type="match status" value="1"/>
</dbReference>
<dbReference type="PROSITE" id="PS50887">
    <property type="entry name" value="GGDEF"/>
    <property type="match status" value="1"/>
</dbReference>
<evidence type="ECO:0000313" key="5">
    <source>
        <dbReference type="Proteomes" id="UP000650511"/>
    </source>
</evidence>
<dbReference type="InterPro" id="IPR043128">
    <property type="entry name" value="Rev_trsase/Diguanyl_cyclase"/>
</dbReference>
<evidence type="ECO:0000313" key="4">
    <source>
        <dbReference type="EMBL" id="GGI08056.1"/>
    </source>
</evidence>
<feature type="region of interest" description="Disordered" evidence="1">
    <location>
        <begin position="807"/>
        <end position="836"/>
    </location>
</feature>
<dbReference type="AlphaFoldDB" id="A0A8J3EYK1"/>
<comment type="caution">
    <text evidence="4">The sequence shown here is derived from an EMBL/GenBank/DDBJ whole genome shotgun (WGS) entry which is preliminary data.</text>
</comment>
<evidence type="ECO:0000259" key="2">
    <source>
        <dbReference type="PROSITE" id="PS50883"/>
    </source>
</evidence>
<dbReference type="SUPFAM" id="SSF55781">
    <property type="entry name" value="GAF domain-like"/>
    <property type="match status" value="1"/>
</dbReference>
<dbReference type="PANTHER" id="PTHR44757">
    <property type="entry name" value="DIGUANYLATE CYCLASE DGCP"/>
    <property type="match status" value="1"/>
</dbReference>
<dbReference type="Gene3D" id="3.30.450.40">
    <property type="match status" value="1"/>
</dbReference>
<dbReference type="Pfam" id="PF00990">
    <property type="entry name" value="GGDEF"/>
    <property type="match status" value="1"/>
</dbReference>
<dbReference type="Gene3D" id="3.30.70.270">
    <property type="match status" value="1"/>
</dbReference>
<dbReference type="InterPro" id="IPR029787">
    <property type="entry name" value="Nucleotide_cyclase"/>
</dbReference>
<dbReference type="Gene3D" id="3.20.20.450">
    <property type="entry name" value="EAL domain"/>
    <property type="match status" value="1"/>
</dbReference>
<organism evidence="4 5">
    <name type="scientific">Egicoccus halophilus</name>
    <dbReference type="NCBI Taxonomy" id="1670830"/>
    <lineage>
        <taxon>Bacteria</taxon>
        <taxon>Bacillati</taxon>
        <taxon>Actinomycetota</taxon>
        <taxon>Nitriliruptoria</taxon>
        <taxon>Egicoccales</taxon>
        <taxon>Egicoccaceae</taxon>
        <taxon>Egicoccus</taxon>
    </lineage>
</organism>
<dbReference type="SMART" id="SM00052">
    <property type="entry name" value="EAL"/>
    <property type="match status" value="1"/>
</dbReference>
<name>A0A8J3EYK1_9ACTN</name>
<dbReference type="SMART" id="SM00065">
    <property type="entry name" value="GAF"/>
    <property type="match status" value="1"/>
</dbReference>
<feature type="domain" description="EAL" evidence="2">
    <location>
        <begin position="40"/>
        <end position="300"/>
    </location>
</feature>
<dbReference type="SUPFAM" id="SSF141868">
    <property type="entry name" value="EAL domain-like"/>
    <property type="match status" value="1"/>
</dbReference>
<evidence type="ECO:0000256" key="1">
    <source>
        <dbReference type="SAM" id="MobiDB-lite"/>
    </source>
</evidence>
<evidence type="ECO:0008006" key="6">
    <source>
        <dbReference type="Google" id="ProtNLM"/>
    </source>
</evidence>